<evidence type="ECO:0000256" key="2">
    <source>
        <dbReference type="SAM" id="SignalP"/>
    </source>
</evidence>
<keyword evidence="2" id="KW-0732">Signal</keyword>
<reference evidence="3" key="1">
    <citation type="submission" date="2020-06" db="EMBL/GenBank/DDBJ databases">
        <authorList>
            <consortium name="Plant Systems Biology data submission"/>
        </authorList>
    </citation>
    <scope>NUCLEOTIDE SEQUENCE</scope>
    <source>
        <strain evidence="3">D6</strain>
    </source>
</reference>
<name>A0A9N8HK45_9STRA</name>
<evidence type="ECO:0000313" key="4">
    <source>
        <dbReference type="Proteomes" id="UP001153069"/>
    </source>
</evidence>
<organism evidence="3 4">
    <name type="scientific">Seminavis robusta</name>
    <dbReference type="NCBI Taxonomy" id="568900"/>
    <lineage>
        <taxon>Eukaryota</taxon>
        <taxon>Sar</taxon>
        <taxon>Stramenopiles</taxon>
        <taxon>Ochrophyta</taxon>
        <taxon>Bacillariophyta</taxon>
        <taxon>Bacillariophyceae</taxon>
        <taxon>Bacillariophycidae</taxon>
        <taxon>Naviculales</taxon>
        <taxon>Naviculaceae</taxon>
        <taxon>Seminavis</taxon>
    </lineage>
</organism>
<evidence type="ECO:0000313" key="3">
    <source>
        <dbReference type="EMBL" id="CAB9513448.1"/>
    </source>
</evidence>
<protein>
    <submittedName>
        <fullName evidence="3">Uncharacterized protein</fullName>
    </submittedName>
</protein>
<proteinExistence type="predicted"/>
<comment type="caution">
    <text evidence="3">The sequence shown here is derived from an EMBL/GenBank/DDBJ whole genome shotgun (WGS) entry which is preliminary data.</text>
</comment>
<dbReference type="OrthoDB" id="10265789at2759"/>
<accession>A0A9N8HK45</accession>
<feature type="compositionally biased region" description="Low complexity" evidence="1">
    <location>
        <begin position="282"/>
        <end position="298"/>
    </location>
</feature>
<feature type="chain" id="PRO_5040402576" evidence="2">
    <location>
        <begin position="17"/>
        <end position="328"/>
    </location>
</feature>
<gene>
    <name evidence="3" type="ORF">SEMRO_592_G172140.1</name>
</gene>
<keyword evidence="4" id="KW-1185">Reference proteome</keyword>
<dbReference type="Proteomes" id="UP001153069">
    <property type="component" value="Unassembled WGS sequence"/>
</dbReference>
<evidence type="ECO:0000256" key="1">
    <source>
        <dbReference type="SAM" id="MobiDB-lite"/>
    </source>
</evidence>
<feature type="region of interest" description="Disordered" evidence="1">
    <location>
        <begin position="242"/>
        <end position="298"/>
    </location>
</feature>
<feature type="compositionally biased region" description="Acidic residues" evidence="1">
    <location>
        <begin position="268"/>
        <end position="281"/>
    </location>
</feature>
<feature type="signal peptide" evidence="2">
    <location>
        <begin position="1"/>
        <end position="16"/>
    </location>
</feature>
<dbReference type="AlphaFoldDB" id="A0A9N8HK45"/>
<dbReference type="EMBL" id="CAICTM010000591">
    <property type="protein sequence ID" value="CAB9513448.1"/>
    <property type="molecule type" value="Genomic_DNA"/>
</dbReference>
<sequence length="328" mass="34947">MKLLLGLIVLIRAAASQELTHTCGNYPASAYGLECLLTSSADGGDAIEIVDESTDILHVAFGNSITEEEFATYPQEVGNWSKNSPRDAQFDGCILKSPLTPIDCSGMEECLAVKEVPEFNNSLWMETTQFACRGWYPSGKVDDIDLQPPPEGQILTDEWGNEYILHATVQEGKDGIADSLEGQVLPEGWSIREVTLTSPFSIWPDISDDGTCYYQILRDNLDNSYHGIGCGGDMRPTDFIDTCPDAVKSSSGAATEETSDTANPETESGGDMDTGNEETTETSEAAPSANETGTSDAAAAGTSEANFGAPHSLSIIGLVGLLGIFMST</sequence>